<dbReference type="EMBL" id="JAGGMR010000001">
    <property type="protein sequence ID" value="MBP2194177.1"/>
    <property type="molecule type" value="Genomic_DNA"/>
</dbReference>
<evidence type="ECO:0000313" key="3">
    <source>
        <dbReference type="Proteomes" id="UP001519325"/>
    </source>
</evidence>
<proteinExistence type="predicted"/>
<dbReference type="InterPro" id="IPR049244">
    <property type="entry name" value="DUF6879"/>
</dbReference>
<sequence>MLLAQGEDFLNLFHESTREAFHLEVQDTYETPEESEPFRKFIQNEADDYMWFQPWLNHVRETTSRGVAVKRARVVTTPHTDYTRFAKDVARFNIEAGEDVRYLTRHRIDPDELTADDWWLFDDAVLAFTAFEPDGTWVGAAVTTDRRLVEYARKVKKQVWSLAVPLLEYSDQ</sequence>
<name>A0ABS4QR80_9NOCA</name>
<comment type="caution">
    <text evidence="2">The sequence shown here is derived from an EMBL/GenBank/DDBJ whole genome shotgun (WGS) entry which is preliminary data.</text>
</comment>
<evidence type="ECO:0000313" key="2">
    <source>
        <dbReference type="EMBL" id="MBP2194177.1"/>
    </source>
</evidence>
<reference evidence="2 3" key="1">
    <citation type="submission" date="2021-03" db="EMBL/GenBank/DDBJ databases">
        <title>Sequencing the genomes of 1000 actinobacteria strains.</title>
        <authorList>
            <person name="Klenk H.-P."/>
        </authorList>
    </citation>
    <scope>NUCLEOTIDE SEQUENCE [LARGE SCALE GENOMIC DNA]</scope>
    <source>
        <strain evidence="2 3">DSM 45516</strain>
    </source>
</reference>
<gene>
    <name evidence="2" type="ORF">BJ987_007078</name>
</gene>
<organism evidence="2 3">
    <name type="scientific">Nocardia goodfellowii</name>
    <dbReference type="NCBI Taxonomy" id="882446"/>
    <lineage>
        <taxon>Bacteria</taxon>
        <taxon>Bacillati</taxon>
        <taxon>Actinomycetota</taxon>
        <taxon>Actinomycetes</taxon>
        <taxon>Mycobacteriales</taxon>
        <taxon>Nocardiaceae</taxon>
        <taxon>Nocardia</taxon>
    </lineage>
</organism>
<evidence type="ECO:0000259" key="1">
    <source>
        <dbReference type="Pfam" id="PF21806"/>
    </source>
</evidence>
<protein>
    <recommendedName>
        <fullName evidence="1">DUF6879 domain-containing protein</fullName>
    </recommendedName>
</protein>
<dbReference type="Pfam" id="PF21806">
    <property type="entry name" value="DUF6879"/>
    <property type="match status" value="1"/>
</dbReference>
<keyword evidence="3" id="KW-1185">Reference proteome</keyword>
<feature type="domain" description="DUF6879" evidence="1">
    <location>
        <begin position="7"/>
        <end position="170"/>
    </location>
</feature>
<dbReference type="RefSeq" id="WP_209897338.1">
    <property type="nucleotide sequence ID" value="NZ_JAGGMR010000001.1"/>
</dbReference>
<dbReference type="Proteomes" id="UP001519325">
    <property type="component" value="Unassembled WGS sequence"/>
</dbReference>
<accession>A0ABS4QR80</accession>